<name>A0A7R9M0I5_9ACAR</name>
<evidence type="ECO:0000256" key="5">
    <source>
        <dbReference type="ARBA" id="ARBA00022807"/>
    </source>
</evidence>
<evidence type="ECO:0000313" key="9">
    <source>
        <dbReference type="EMBL" id="CAD7651118.1"/>
    </source>
</evidence>
<keyword evidence="6" id="KW-0865">Zymogen</keyword>
<dbReference type="SUPFAM" id="SSF54001">
    <property type="entry name" value="Cysteine proteinases"/>
    <property type="match status" value="1"/>
</dbReference>
<dbReference type="GO" id="GO:0006508">
    <property type="term" value="P:proteolysis"/>
    <property type="evidence" value="ECO:0007669"/>
    <property type="project" value="UniProtKB-KW"/>
</dbReference>
<evidence type="ECO:0000256" key="1">
    <source>
        <dbReference type="ARBA" id="ARBA00008455"/>
    </source>
</evidence>
<dbReference type="InterPro" id="IPR013128">
    <property type="entry name" value="Peptidase_C1A"/>
</dbReference>
<dbReference type="PROSITE" id="PS00640">
    <property type="entry name" value="THIOL_PROTEASE_ASN"/>
    <property type="match status" value="1"/>
</dbReference>
<proteinExistence type="inferred from homology"/>
<keyword evidence="4" id="KW-0378">Hydrolase</keyword>
<keyword evidence="3" id="KW-0732">Signal</keyword>
<dbReference type="AlphaFoldDB" id="A0A7R9M0I5"/>
<dbReference type="InterPro" id="IPR025660">
    <property type="entry name" value="Pept_his_AS"/>
</dbReference>
<dbReference type="Pfam" id="PF00112">
    <property type="entry name" value="Peptidase_C1"/>
    <property type="match status" value="1"/>
</dbReference>
<dbReference type="Proteomes" id="UP000728032">
    <property type="component" value="Unassembled WGS sequence"/>
</dbReference>
<dbReference type="PROSITE" id="PS00139">
    <property type="entry name" value="THIOL_PROTEASE_CYS"/>
    <property type="match status" value="1"/>
</dbReference>
<dbReference type="PANTHER" id="PTHR12411">
    <property type="entry name" value="CYSTEINE PROTEASE FAMILY C1-RELATED"/>
    <property type="match status" value="1"/>
</dbReference>
<reference evidence="9" key="1">
    <citation type="submission" date="2020-11" db="EMBL/GenBank/DDBJ databases">
        <authorList>
            <person name="Tran Van P."/>
        </authorList>
    </citation>
    <scope>NUCLEOTIDE SEQUENCE</scope>
</reference>
<dbReference type="SMART" id="SM00645">
    <property type="entry name" value="Pept_C1"/>
    <property type="match status" value="1"/>
</dbReference>
<dbReference type="InterPro" id="IPR000169">
    <property type="entry name" value="Pept_cys_AS"/>
</dbReference>
<dbReference type="InterPro" id="IPR025661">
    <property type="entry name" value="Pept_asp_AS"/>
</dbReference>
<comment type="similarity">
    <text evidence="1">Belongs to the peptidase C1 family.</text>
</comment>
<keyword evidence="7" id="KW-1015">Disulfide bond</keyword>
<feature type="domain" description="Peptidase C1A papain C-terminal" evidence="8">
    <location>
        <begin position="216"/>
        <end position="451"/>
    </location>
</feature>
<sequence length="454" mass="50605">MDYDPGKILPQDMIVKNADNHLYRVGLTLFKPDYIFHRKWIYNPNLVFMISFQQLVRDLTLLILNPNTSVAYHLYYGELEYFMGTGVGIHDREVALKLTNICHKSLTIGSIGSKIVFVVTATLWLTSCVSHVTWVQFILYAIPNALTLNLFGMIGKKCVVYLAQGSQIDYINSLRTTWKAGKNFKKGYEPSLGLVPSYRPLPPSSDITYDISNEDVPESFDSRVQWPNCYTVKEIRDQGCCGGCWAFAVAEVISDRICIASNGTQQVEVSAEDIIACGDAGSCNGGSPSRALHYYIESGVVTGGLLGSHEGCQPYTITHDNPCPTDPTPKCEQSCIAGYNRSYTEDKHFGSEAYGVGVKDVQKELMTYGPVSAQFYVYDDLFAYKTGVYWHVTGEFIAPHAVKLIGWGVENGVAYWLVANSWGTTWGEQGYFKIRRGNSECDFEHGFDAVLPKL</sequence>
<dbReference type="EMBL" id="CAJPVJ010004492">
    <property type="protein sequence ID" value="CAG2168664.1"/>
    <property type="molecule type" value="Genomic_DNA"/>
</dbReference>
<evidence type="ECO:0000259" key="8">
    <source>
        <dbReference type="SMART" id="SM00645"/>
    </source>
</evidence>
<evidence type="ECO:0000256" key="6">
    <source>
        <dbReference type="ARBA" id="ARBA00023145"/>
    </source>
</evidence>
<evidence type="ECO:0000256" key="2">
    <source>
        <dbReference type="ARBA" id="ARBA00022670"/>
    </source>
</evidence>
<dbReference type="PRINTS" id="PR00705">
    <property type="entry name" value="PAPAIN"/>
</dbReference>
<evidence type="ECO:0000313" key="10">
    <source>
        <dbReference type="Proteomes" id="UP000728032"/>
    </source>
</evidence>
<dbReference type="CDD" id="cd02620">
    <property type="entry name" value="Peptidase_C1A_CathepsinB"/>
    <property type="match status" value="1"/>
</dbReference>
<dbReference type="GO" id="GO:0008234">
    <property type="term" value="F:cysteine-type peptidase activity"/>
    <property type="evidence" value="ECO:0007669"/>
    <property type="project" value="UniProtKB-KW"/>
</dbReference>
<dbReference type="InterPro" id="IPR000668">
    <property type="entry name" value="Peptidase_C1A_C"/>
</dbReference>
<accession>A0A7R9M0I5</accession>
<gene>
    <name evidence="9" type="ORF">ONB1V03_LOCUS8151</name>
</gene>
<dbReference type="EMBL" id="OC919317">
    <property type="protein sequence ID" value="CAD7651118.1"/>
    <property type="molecule type" value="Genomic_DNA"/>
</dbReference>
<protein>
    <recommendedName>
        <fullName evidence="8">Peptidase C1A papain C-terminal domain-containing protein</fullName>
    </recommendedName>
</protein>
<evidence type="ECO:0000256" key="4">
    <source>
        <dbReference type="ARBA" id="ARBA00022801"/>
    </source>
</evidence>
<dbReference type="InterPro" id="IPR038765">
    <property type="entry name" value="Papain-like_cys_pep_sf"/>
</dbReference>
<keyword evidence="10" id="KW-1185">Reference proteome</keyword>
<organism evidence="9">
    <name type="scientific">Oppiella nova</name>
    <dbReference type="NCBI Taxonomy" id="334625"/>
    <lineage>
        <taxon>Eukaryota</taxon>
        <taxon>Metazoa</taxon>
        <taxon>Ecdysozoa</taxon>
        <taxon>Arthropoda</taxon>
        <taxon>Chelicerata</taxon>
        <taxon>Arachnida</taxon>
        <taxon>Acari</taxon>
        <taxon>Acariformes</taxon>
        <taxon>Sarcoptiformes</taxon>
        <taxon>Oribatida</taxon>
        <taxon>Brachypylina</taxon>
        <taxon>Oppioidea</taxon>
        <taxon>Oppiidae</taxon>
        <taxon>Oppiella</taxon>
    </lineage>
</organism>
<evidence type="ECO:0000256" key="7">
    <source>
        <dbReference type="ARBA" id="ARBA00023157"/>
    </source>
</evidence>
<dbReference type="FunFam" id="3.90.70.10:FF:000031">
    <property type="entry name" value="Cathepsin B"/>
    <property type="match status" value="1"/>
</dbReference>
<dbReference type="PROSITE" id="PS00639">
    <property type="entry name" value="THIOL_PROTEASE_HIS"/>
    <property type="match status" value="1"/>
</dbReference>
<dbReference type="Gene3D" id="3.90.70.10">
    <property type="entry name" value="Cysteine proteinases"/>
    <property type="match status" value="1"/>
</dbReference>
<keyword evidence="5" id="KW-0788">Thiol protease</keyword>
<evidence type="ECO:0000256" key="3">
    <source>
        <dbReference type="ARBA" id="ARBA00022729"/>
    </source>
</evidence>
<keyword evidence="2" id="KW-0645">Protease</keyword>
<dbReference type="OrthoDB" id="640249at2759"/>